<keyword evidence="2" id="KW-1185">Reference proteome</keyword>
<reference evidence="1" key="1">
    <citation type="submission" date="2017-08" db="EMBL/GenBank/DDBJ databases">
        <authorList>
            <person name="Polle J.E."/>
            <person name="Barry K."/>
            <person name="Cushman J."/>
            <person name="Schmutz J."/>
            <person name="Tran D."/>
            <person name="Hathwaick L.T."/>
            <person name="Yim W.C."/>
            <person name="Jenkins J."/>
            <person name="Mckie-Krisberg Z.M."/>
            <person name="Prochnik S."/>
            <person name="Lindquist E."/>
            <person name="Dockter R.B."/>
            <person name="Adam C."/>
            <person name="Molina H."/>
            <person name="Bunkerborg J."/>
            <person name="Jin E."/>
            <person name="Buchheim M."/>
            <person name="Magnuson J."/>
        </authorList>
    </citation>
    <scope>NUCLEOTIDE SEQUENCE</scope>
    <source>
        <strain evidence="1">CCAP 19/18</strain>
    </source>
</reference>
<accession>A0ABQ7GZK0</accession>
<sequence>MLKFPDCRTYLQPCCFGLIFCLILLFFCILLLQGQTIFHCVCSVHFSLRMLRILRLFGCPFVIKSRVGQGGASVCVIYFSLFIRKWMRGGIGRFCKGLTGCGQFRSFFSNFLLSAGMICRFSNLNGGDLQPDCSTDRPVTGPRQPT</sequence>
<evidence type="ECO:0000313" key="2">
    <source>
        <dbReference type="Proteomes" id="UP000815325"/>
    </source>
</evidence>
<evidence type="ECO:0000313" key="1">
    <source>
        <dbReference type="EMBL" id="KAF5839987.1"/>
    </source>
</evidence>
<organism evidence="1 2">
    <name type="scientific">Dunaliella salina</name>
    <name type="common">Green alga</name>
    <name type="synonym">Protococcus salinus</name>
    <dbReference type="NCBI Taxonomy" id="3046"/>
    <lineage>
        <taxon>Eukaryota</taxon>
        <taxon>Viridiplantae</taxon>
        <taxon>Chlorophyta</taxon>
        <taxon>core chlorophytes</taxon>
        <taxon>Chlorophyceae</taxon>
        <taxon>CS clade</taxon>
        <taxon>Chlamydomonadales</taxon>
        <taxon>Dunaliellaceae</taxon>
        <taxon>Dunaliella</taxon>
    </lineage>
</organism>
<evidence type="ECO:0008006" key="3">
    <source>
        <dbReference type="Google" id="ProtNLM"/>
    </source>
</evidence>
<protein>
    <recommendedName>
        <fullName evidence="3">Encoded protein</fullName>
    </recommendedName>
</protein>
<dbReference type="Proteomes" id="UP000815325">
    <property type="component" value="Unassembled WGS sequence"/>
</dbReference>
<comment type="caution">
    <text evidence="1">The sequence shown here is derived from an EMBL/GenBank/DDBJ whole genome shotgun (WGS) entry which is preliminary data.</text>
</comment>
<gene>
    <name evidence="1" type="ORF">DUNSADRAFT_18147</name>
</gene>
<dbReference type="EMBL" id="MU069527">
    <property type="protein sequence ID" value="KAF5839987.1"/>
    <property type="molecule type" value="Genomic_DNA"/>
</dbReference>
<proteinExistence type="predicted"/>
<name>A0ABQ7GZK0_DUNSA</name>